<evidence type="ECO:0000313" key="9">
    <source>
        <dbReference type="EMBL" id="QFQ01427.1"/>
    </source>
</evidence>
<proteinExistence type="inferred from homology"/>
<feature type="transmembrane region" description="Helical" evidence="8">
    <location>
        <begin position="84"/>
        <end position="117"/>
    </location>
</feature>
<dbReference type="AlphaFoldDB" id="A0A5J6Z741"/>
<protein>
    <submittedName>
        <fullName evidence="9">Polyprenol-phosphate-mannose-dependent alpha-(1-2)-phosphatidylinositol mannoside mannosyltransferase</fullName>
        <ecNumber evidence="9">2.4.1.-</ecNumber>
    </submittedName>
</protein>
<comment type="subcellular location">
    <subcellularLocation>
        <location evidence="1">Cell membrane</location>
        <topology evidence="1">Multi-pass membrane protein</topology>
    </subcellularLocation>
</comment>
<evidence type="ECO:0000256" key="5">
    <source>
        <dbReference type="ARBA" id="ARBA00022989"/>
    </source>
</evidence>
<dbReference type="KEGG" id="cuo:CUROG_00100"/>
<name>A0A5J6Z741_9CORY</name>
<dbReference type="InterPro" id="IPR018584">
    <property type="entry name" value="GT87"/>
</dbReference>
<feature type="transmembrane region" description="Helical" evidence="8">
    <location>
        <begin position="358"/>
        <end position="378"/>
    </location>
</feature>
<evidence type="ECO:0000256" key="8">
    <source>
        <dbReference type="SAM" id="Phobius"/>
    </source>
</evidence>
<evidence type="ECO:0000313" key="10">
    <source>
        <dbReference type="Proteomes" id="UP000326711"/>
    </source>
</evidence>
<accession>A0A5J6Z741</accession>
<keyword evidence="5 8" id="KW-1133">Transmembrane helix</keyword>
<dbReference type="OrthoDB" id="9774600at2"/>
<evidence type="ECO:0000256" key="4">
    <source>
        <dbReference type="ARBA" id="ARBA00022692"/>
    </source>
</evidence>
<reference evidence="10" key="1">
    <citation type="submission" date="2019-10" db="EMBL/GenBank/DDBJ databases">
        <title>Complete genome sequence of Corynebacterium urogenitalis DSM 108747, isolated from the genital tract of a cow.</title>
        <authorList>
            <person name="Ruckert C."/>
            <person name="Ballas P."/>
            <person name="Wagener K."/>
            <person name="Drillich M."/>
            <person name="Kaempfer P."/>
            <person name="Busse H.-J."/>
            <person name="Ehling-Schulz M."/>
        </authorList>
    </citation>
    <scope>NUCLEOTIDE SEQUENCE [LARGE SCALE GENOMIC DNA]</scope>
    <source>
        <strain evidence="10">LMM 1652</strain>
    </source>
</reference>
<dbReference type="EMBL" id="CP045032">
    <property type="protein sequence ID" value="QFQ01427.1"/>
    <property type="molecule type" value="Genomic_DNA"/>
</dbReference>
<keyword evidence="3 9" id="KW-0808">Transferase</keyword>
<dbReference type="Proteomes" id="UP000326711">
    <property type="component" value="Chromosome"/>
</dbReference>
<dbReference type="Pfam" id="PF09594">
    <property type="entry name" value="GT87"/>
    <property type="match status" value="1"/>
</dbReference>
<evidence type="ECO:0000256" key="2">
    <source>
        <dbReference type="ARBA" id="ARBA00022475"/>
    </source>
</evidence>
<feature type="transmembrane region" description="Helical" evidence="8">
    <location>
        <begin position="269"/>
        <end position="289"/>
    </location>
</feature>
<feature type="transmembrane region" description="Helical" evidence="8">
    <location>
        <begin position="177"/>
        <end position="198"/>
    </location>
</feature>
<evidence type="ECO:0000256" key="6">
    <source>
        <dbReference type="ARBA" id="ARBA00023136"/>
    </source>
</evidence>
<feature type="transmembrane region" description="Helical" evidence="8">
    <location>
        <begin position="320"/>
        <end position="337"/>
    </location>
</feature>
<feature type="transmembrane region" description="Helical" evidence="8">
    <location>
        <begin position="129"/>
        <end position="147"/>
    </location>
</feature>
<dbReference type="GO" id="GO:0016758">
    <property type="term" value="F:hexosyltransferase activity"/>
    <property type="evidence" value="ECO:0007669"/>
    <property type="project" value="InterPro"/>
</dbReference>
<evidence type="ECO:0000256" key="1">
    <source>
        <dbReference type="ARBA" id="ARBA00004651"/>
    </source>
</evidence>
<feature type="transmembrane region" description="Helical" evidence="8">
    <location>
        <begin position="390"/>
        <end position="414"/>
    </location>
</feature>
<evidence type="ECO:0000256" key="3">
    <source>
        <dbReference type="ARBA" id="ARBA00022679"/>
    </source>
</evidence>
<evidence type="ECO:0000256" key="7">
    <source>
        <dbReference type="ARBA" id="ARBA00024033"/>
    </source>
</evidence>
<dbReference type="EC" id="2.4.1.-" evidence="9"/>
<keyword evidence="4 8" id="KW-0812">Transmembrane</keyword>
<keyword evidence="2" id="KW-1003">Cell membrane</keyword>
<keyword evidence="9" id="KW-0328">Glycosyltransferase</keyword>
<keyword evidence="10" id="KW-1185">Reference proteome</keyword>
<dbReference type="RefSeq" id="WP_151901941.1">
    <property type="nucleotide sequence ID" value="NZ_CP045032.1"/>
</dbReference>
<dbReference type="GO" id="GO:0005886">
    <property type="term" value="C:plasma membrane"/>
    <property type="evidence" value="ECO:0007669"/>
    <property type="project" value="UniProtKB-SubCell"/>
</dbReference>
<organism evidence="9 10">
    <name type="scientific">Corynebacterium urogenitale</name>
    <dbReference type="NCBI Taxonomy" id="2487892"/>
    <lineage>
        <taxon>Bacteria</taxon>
        <taxon>Bacillati</taxon>
        <taxon>Actinomycetota</taxon>
        <taxon>Actinomycetes</taxon>
        <taxon>Mycobacteriales</taxon>
        <taxon>Corynebacteriaceae</taxon>
        <taxon>Corynebacterium</taxon>
    </lineage>
</organism>
<keyword evidence="6 8" id="KW-0472">Membrane</keyword>
<gene>
    <name evidence="9" type="ORF">CUROG_00100</name>
</gene>
<comment type="similarity">
    <text evidence="7">Belongs to the glycosyltransferase 87 family.</text>
</comment>
<feature type="transmembrane region" description="Helical" evidence="8">
    <location>
        <begin position="20"/>
        <end position="40"/>
    </location>
</feature>
<sequence>MTSKPPRRPRHLHLSTRSKWLITVASILAMAWIFFDHTGIRYALDVNVYRLGAQRLLDGQPLYEGSFPINEDISLPFTYPPISAILFVPLTLFGPLSVSIAMNFVNIALLYGTVWFLLRRLGNLDRTSASWVAAGLAAVLSLIGPIVSTLNFGQVNMLLAAMILADALLVPRKFRGLLTGFATALKLTPAVFGLWLLLRKDWASIVRMGIGTLGLTAIAHLITPRDSADYWLHTLAETERIGGLGYSSNQSLNGELWRLGLRTEDAGSVVWIALVLVALAATVALMLRLLRAGQPLLALCVNAFFGLLASPVSWAHHFVWVPIFLLVLGLLAWRQRVETPASSAVAERFTWNIAQRRVWMCLSIMGVLCFALIPTAYTPSTGNVELEWNLGWHIIGNAYLWWTLAAYPALWFLFSPPARRHQPAPSGHR</sequence>